<feature type="region of interest" description="Disordered" evidence="1">
    <location>
        <begin position="40"/>
        <end position="72"/>
    </location>
</feature>
<comment type="caution">
    <text evidence="2">The sequence shown here is derived from an EMBL/GenBank/DDBJ whole genome shotgun (WGS) entry which is preliminary data.</text>
</comment>
<sequence length="115" mass="12851">MCLEEYAVDQIVTHLRCNHGISNQLREYHQTACFYGQAQTSDNGNKDSSGSDINQYQSKTDTPVQESHTSNQFQEITSIGTTCQKFEKNQLCYGNTNIFSGKEVGSKNTGKIKTT</sequence>
<protein>
    <submittedName>
        <fullName evidence="2">Uncharacterized protein</fullName>
    </submittedName>
</protein>
<evidence type="ECO:0000313" key="3">
    <source>
        <dbReference type="Proteomes" id="UP000031668"/>
    </source>
</evidence>
<accession>A0A0C2JET6</accession>
<gene>
    <name evidence="2" type="ORF">RF11_16217</name>
</gene>
<feature type="compositionally biased region" description="Low complexity" evidence="1">
    <location>
        <begin position="41"/>
        <end position="52"/>
    </location>
</feature>
<organism evidence="2 3">
    <name type="scientific">Thelohanellus kitauei</name>
    <name type="common">Myxosporean</name>
    <dbReference type="NCBI Taxonomy" id="669202"/>
    <lineage>
        <taxon>Eukaryota</taxon>
        <taxon>Metazoa</taxon>
        <taxon>Cnidaria</taxon>
        <taxon>Myxozoa</taxon>
        <taxon>Myxosporea</taxon>
        <taxon>Bivalvulida</taxon>
        <taxon>Platysporina</taxon>
        <taxon>Myxobolidae</taxon>
        <taxon>Thelohanellus</taxon>
    </lineage>
</organism>
<dbReference type="EMBL" id="JWZT01003115">
    <property type="protein sequence ID" value="KII67743.1"/>
    <property type="molecule type" value="Genomic_DNA"/>
</dbReference>
<evidence type="ECO:0000256" key="1">
    <source>
        <dbReference type="SAM" id="MobiDB-lite"/>
    </source>
</evidence>
<name>A0A0C2JET6_THEKT</name>
<dbReference type="Proteomes" id="UP000031668">
    <property type="component" value="Unassembled WGS sequence"/>
</dbReference>
<keyword evidence="3" id="KW-1185">Reference proteome</keyword>
<proteinExistence type="predicted"/>
<reference evidence="2 3" key="1">
    <citation type="journal article" date="2014" name="Genome Biol. Evol.">
        <title>The genome of the myxosporean Thelohanellus kitauei shows adaptations to nutrient acquisition within its fish host.</title>
        <authorList>
            <person name="Yang Y."/>
            <person name="Xiong J."/>
            <person name="Zhou Z."/>
            <person name="Huo F."/>
            <person name="Miao W."/>
            <person name="Ran C."/>
            <person name="Liu Y."/>
            <person name="Zhang J."/>
            <person name="Feng J."/>
            <person name="Wang M."/>
            <person name="Wang M."/>
            <person name="Wang L."/>
            <person name="Yao B."/>
        </authorList>
    </citation>
    <scope>NUCLEOTIDE SEQUENCE [LARGE SCALE GENOMIC DNA]</scope>
    <source>
        <strain evidence="2">Wuqing</strain>
    </source>
</reference>
<dbReference type="AlphaFoldDB" id="A0A0C2JET6"/>
<evidence type="ECO:0000313" key="2">
    <source>
        <dbReference type="EMBL" id="KII67743.1"/>
    </source>
</evidence>
<feature type="compositionally biased region" description="Polar residues" evidence="1">
    <location>
        <begin position="53"/>
        <end position="72"/>
    </location>
</feature>